<feature type="compositionally biased region" description="Basic and acidic residues" evidence="14">
    <location>
        <begin position="400"/>
        <end position="412"/>
    </location>
</feature>
<dbReference type="Gene3D" id="2.20.25.10">
    <property type="match status" value="1"/>
</dbReference>
<dbReference type="GO" id="GO:0017025">
    <property type="term" value="F:TBP-class protein binding"/>
    <property type="evidence" value="ECO:0007669"/>
    <property type="project" value="InterPro"/>
</dbReference>
<dbReference type="Gene3D" id="1.20.5.650">
    <property type="entry name" value="Single helix bin"/>
    <property type="match status" value="1"/>
</dbReference>
<dbReference type="AlphaFoldDB" id="A0A2N5S924"/>
<feature type="domain" description="TFIIB-type" evidence="15">
    <location>
        <begin position="41"/>
        <end position="73"/>
    </location>
</feature>
<comment type="similarity">
    <text evidence="2">Belongs to the TFIIB family.</text>
</comment>
<dbReference type="PROSITE" id="PS00782">
    <property type="entry name" value="TFIIB"/>
    <property type="match status" value="1"/>
</dbReference>
<evidence type="ECO:0000256" key="6">
    <source>
        <dbReference type="ARBA" id="ARBA00022833"/>
    </source>
</evidence>
<feature type="compositionally biased region" description="Basic and acidic residues" evidence="14">
    <location>
        <begin position="654"/>
        <end position="667"/>
    </location>
</feature>
<evidence type="ECO:0000256" key="14">
    <source>
        <dbReference type="SAM" id="MobiDB-lite"/>
    </source>
</evidence>
<dbReference type="GO" id="GO:0000995">
    <property type="term" value="F:RNA polymerase III general transcription initiation factor activity"/>
    <property type="evidence" value="ECO:0007669"/>
    <property type="project" value="TreeGrafter"/>
</dbReference>
<keyword evidence="9" id="KW-0804">Transcription</keyword>
<keyword evidence="13" id="KW-0175">Coiled coil</keyword>
<dbReference type="GO" id="GO:0070897">
    <property type="term" value="P:transcription preinitiation complex assembly"/>
    <property type="evidence" value="ECO:0007669"/>
    <property type="project" value="InterPro"/>
</dbReference>
<dbReference type="InterPro" id="IPR036915">
    <property type="entry name" value="Cyclin-like_sf"/>
</dbReference>
<dbReference type="GO" id="GO:0001006">
    <property type="term" value="F:RNA polymerase III type 3 promoter sequence-specific DNA binding"/>
    <property type="evidence" value="ECO:0007669"/>
    <property type="project" value="TreeGrafter"/>
</dbReference>
<gene>
    <name evidence="16" type="ORF">PCASD_22583</name>
</gene>
<comment type="subcellular location">
    <subcellularLocation>
        <location evidence="1">Nucleus</location>
    </subcellularLocation>
</comment>
<dbReference type="InterPro" id="IPR013137">
    <property type="entry name" value="Znf_TFIIB"/>
</dbReference>
<dbReference type="GO" id="GO:0006384">
    <property type="term" value="P:transcription initiation at RNA polymerase III promoter"/>
    <property type="evidence" value="ECO:0007669"/>
    <property type="project" value="UniProtKB-ARBA"/>
</dbReference>
<dbReference type="PRINTS" id="PR00685">
    <property type="entry name" value="TIFACTORIIB"/>
</dbReference>
<dbReference type="FunFam" id="1.10.472.10:FF:000007">
    <property type="entry name" value="Transcription factor IIIB 90 kDa subunit"/>
    <property type="match status" value="1"/>
</dbReference>
<dbReference type="Proteomes" id="UP000235392">
    <property type="component" value="Unassembled WGS sequence"/>
</dbReference>
<dbReference type="CDD" id="cd20553">
    <property type="entry name" value="CYCLIN_TFIIIB90_rpt1"/>
    <property type="match status" value="1"/>
</dbReference>
<comment type="caution">
    <text evidence="16">The sequence shown here is derived from an EMBL/GenBank/DDBJ whole genome shotgun (WGS) entry which is preliminary data.</text>
</comment>
<keyword evidence="8" id="KW-0010">Activator</keyword>
<dbReference type="CDD" id="cd20554">
    <property type="entry name" value="CYCLIN_TFIIIB90_rpt2"/>
    <property type="match status" value="1"/>
</dbReference>
<feature type="coiled-coil region" evidence="13">
    <location>
        <begin position="464"/>
        <end position="491"/>
    </location>
</feature>
<dbReference type="SUPFAM" id="SSF47954">
    <property type="entry name" value="Cyclin-like"/>
    <property type="match status" value="2"/>
</dbReference>
<sequence>MLRPPSLTTWSGDSINVLNFDEYEHRTRSILTLFTNPHSMAGPACPVCGDAAVIEYDSAAGNAVCTTCGYVVDENTIVAEITFGESAIGAAVLQGSSLGATDLRARIGGPRGRPQQSAESRAETLAKGMRKLSALAHALRLGDSIAESAHRFFTLAVSNGFVMGRRSPYVLASCTYVACRMAKLPTMLIDISDLLQVNVFIVGATYLKLVKELCLQNIPLVDPSLYISRFASLLEFGDDTHKVAYDAARLVKRFDTDWMTAGRRPAGIAGASLLIAARMNGFRRSILEIVQVVKMADVTIKKRLEEFRATASGKMTIEEFRTIWLEETDNPPALKKNRRKERKNKAAVAAAADDDEDNDEQPSELDPSNPSPPIVSTSTNHSPEESAPPVTTPVNTLKRKTPDDEIPEKEARGGSIADSDTEIEVHEFKENDQAPNSEPHEWYEDQIEHVISQEVESHLISGTASVLQTELDEKERRQKEAAQRLEDACLDDLDDAELDQFILSEKEVEMKTRVWMELNREYLEKVALKKEREANGELKVAKKYNKTKSKPRDSENPAGLTVEESVKNMINSKKKLSSKINYAIADSLFGQSGKSSPSSQPNMKTKKLKLASKNVPSSSAPPSLLNSSKASAAQQDDEEEDDDDDQMDEEEEIIHDAEFAMMKRDTMMGEDDDFEGWGEEV</sequence>
<evidence type="ECO:0000256" key="12">
    <source>
        <dbReference type="PROSITE-ProRule" id="PRU00469"/>
    </source>
</evidence>
<keyword evidence="10" id="KW-0539">Nucleus</keyword>
<dbReference type="InterPro" id="IPR023486">
    <property type="entry name" value="TFIIB_CS"/>
</dbReference>
<evidence type="ECO:0000256" key="4">
    <source>
        <dbReference type="ARBA" id="ARBA00022737"/>
    </source>
</evidence>
<dbReference type="InterPro" id="IPR000812">
    <property type="entry name" value="TFIIB"/>
</dbReference>
<dbReference type="GO" id="GO:0000126">
    <property type="term" value="C:transcription factor TFIIIB complex"/>
    <property type="evidence" value="ECO:0007669"/>
    <property type="project" value="TreeGrafter"/>
</dbReference>
<dbReference type="SMART" id="SM00385">
    <property type="entry name" value="CYCLIN"/>
    <property type="match status" value="2"/>
</dbReference>
<dbReference type="GO" id="GO:0005634">
    <property type="term" value="C:nucleus"/>
    <property type="evidence" value="ECO:0007669"/>
    <property type="project" value="UniProtKB-SubCell"/>
</dbReference>
<dbReference type="FunFam" id="1.10.472.10:FF:000002">
    <property type="entry name" value="Transcription factor IIIB 90 kDa subunit"/>
    <property type="match status" value="1"/>
</dbReference>
<evidence type="ECO:0000256" key="5">
    <source>
        <dbReference type="ARBA" id="ARBA00022771"/>
    </source>
</evidence>
<keyword evidence="4" id="KW-0677">Repeat</keyword>
<dbReference type="Pfam" id="PF08271">
    <property type="entry name" value="Zn_Ribbon_TF"/>
    <property type="match status" value="1"/>
</dbReference>
<dbReference type="Gene3D" id="1.10.472.10">
    <property type="entry name" value="Cyclin-like"/>
    <property type="match status" value="2"/>
</dbReference>
<dbReference type="PANTHER" id="PTHR11618">
    <property type="entry name" value="TRANSCRIPTION INITIATION FACTOR IIB-RELATED"/>
    <property type="match status" value="1"/>
</dbReference>
<keyword evidence="5 12" id="KW-0863">Zinc-finger</keyword>
<evidence type="ECO:0000259" key="15">
    <source>
        <dbReference type="PROSITE" id="PS51134"/>
    </source>
</evidence>
<feature type="region of interest" description="Disordered" evidence="14">
    <location>
        <begin position="334"/>
        <end position="440"/>
    </location>
</feature>
<keyword evidence="7" id="KW-0805">Transcription regulation</keyword>
<dbReference type="EMBL" id="PGCI01000993">
    <property type="protein sequence ID" value="PLW09742.1"/>
    <property type="molecule type" value="Genomic_DNA"/>
</dbReference>
<feature type="compositionally biased region" description="Acidic residues" evidence="14">
    <location>
        <begin position="352"/>
        <end position="363"/>
    </location>
</feature>
<evidence type="ECO:0000313" key="16">
    <source>
        <dbReference type="EMBL" id="PLW09742.1"/>
    </source>
</evidence>
<keyword evidence="3" id="KW-0479">Metal-binding</keyword>
<keyword evidence="6" id="KW-0862">Zinc</keyword>
<dbReference type="InterPro" id="IPR013150">
    <property type="entry name" value="TFIIB_cyclin"/>
</dbReference>
<accession>A0A2N5S924</accession>
<dbReference type="InterPro" id="IPR011665">
    <property type="entry name" value="BRF1_TBP-bd_dom"/>
</dbReference>
<dbReference type="Pfam" id="PF00382">
    <property type="entry name" value="TFIIB"/>
    <property type="match status" value="2"/>
</dbReference>
<dbReference type="Pfam" id="PF07741">
    <property type="entry name" value="BRF1"/>
    <property type="match status" value="1"/>
</dbReference>
<feature type="region of interest" description="Disordered" evidence="14">
    <location>
        <begin position="537"/>
        <end position="564"/>
    </location>
</feature>
<organism evidence="16 17">
    <name type="scientific">Puccinia coronata f. sp. avenae</name>
    <dbReference type="NCBI Taxonomy" id="200324"/>
    <lineage>
        <taxon>Eukaryota</taxon>
        <taxon>Fungi</taxon>
        <taxon>Dikarya</taxon>
        <taxon>Basidiomycota</taxon>
        <taxon>Pucciniomycotina</taxon>
        <taxon>Pucciniomycetes</taxon>
        <taxon>Pucciniales</taxon>
        <taxon>Pucciniaceae</taxon>
        <taxon>Puccinia</taxon>
    </lineage>
</organism>
<dbReference type="InterPro" id="IPR013763">
    <property type="entry name" value="Cyclin-like_dom"/>
</dbReference>
<dbReference type="PANTHER" id="PTHR11618:SF4">
    <property type="entry name" value="TRANSCRIPTION FACTOR IIIB 90 KDA SUBUNIT"/>
    <property type="match status" value="1"/>
</dbReference>
<evidence type="ECO:0000313" key="17">
    <source>
        <dbReference type="Proteomes" id="UP000235392"/>
    </source>
</evidence>
<dbReference type="SUPFAM" id="SSF57783">
    <property type="entry name" value="Zinc beta-ribbon"/>
    <property type="match status" value="1"/>
</dbReference>
<proteinExistence type="inferred from homology"/>
<feature type="region of interest" description="Disordered" evidence="14">
    <location>
        <begin position="589"/>
        <end position="681"/>
    </location>
</feature>
<evidence type="ECO:0000256" key="11">
    <source>
        <dbReference type="ARBA" id="ARBA00031009"/>
    </source>
</evidence>
<dbReference type="GO" id="GO:0097550">
    <property type="term" value="C:transcription preinitiation complex"/>
    <property type="evidence" value="ECO:0007669"/>
    <property type="project" value="TreeGrafter"/>
</dbReference>
<evidence type="ECO:0000256" key="1">
    <source>
        <dbReference type="ARBA" id="ARBA00004123"/>
    </source>
</evidence>
<feature type="compositionally biased region" description="Low complexity" evidence="14">
    <location>
        <begin position="590"/>
        <end position="601"/>
    </location>
</feature>
<feature type="compositionally biased region" description="Basic and acidic residues" evidence="14">
    <location>
        <begin position="423"/>
        <end position="440"/>
    </location>
</feature>
<protein>
    <recommendedName>
        <fullName evidence="11">B-related factor 1</fullName>
    </recommendedName>
</protein>
<feature type="compositionally biased region" description="Basic residues" evidence="14">
    <location>
        <begin position="335"/>
        <end position="345"/>
    </location>
</feature>
<reference evidence="16 17" key="1">
    <citation type="submission" date="2017-11" db="EMBL/GenBank/DDBJ databases">
        <title>De novo assembly and phasing of dikaryotic genomes from two isolates of Puccinia coronata f. sp. avenae, the causal agent of oat crown rust.</title>
        <authorList>
            <person name="Miller M.E."/>
            <person name="Zhang Y."/>
            <person name="Omidvar V."/>
            <person name="Sperschneider J."/>
            <person name="Schwessinger B."/>
            <person name="Raley C."/>
            <person name="Palmer J.M."/>
            <person name="Garnica D."/>
            <person name="Upadhyaya N."/>
            <person name="Rathjen J."/>
            <person name="Taylor J.M."/>
            <person name="Park R.F."/>
            <person name="Dodds P.N."/>
            <person name="Hirsch C.D."/>
            <person name="Kianian S.F."/>
            <person name="Figueroa M."/>
        </authorList>
    </citation>
    <scope>NUCLEOTIDE SEQUENCE [LARGE SCALE GENOMIC DNA]</scope>
    <source>
        <strain evidence="16">12SD80</strain>
    </source>
</reference>
<evidence type="ECO:0000256" key="9">
    <source>
        <dbReference type="ARBA" id="ARBA00023163"/>
    </source>
</evidence>
<evidence type="ECO:0000256" key="10">
    <source>
        <dbReference type="ARBA" id="ARBA00023242"/>
    </source>
</evidence>
<feature type="compositionally biased region" description="Acidic residues" evidence="14">
    <location>
        <begin position="668"/>
        <end position="681"/>
    </location>
</feature>
<evidence type="ECO:0000256" key="8">
    <source>
        <dbReference type="ARBA" id="ARBA00023159"/>
    </source>
</evidence>
<feature type="compositionally biased region" description="Acidic residues" evidence="14">
    <location>
        <begin position="635"/>
        <end position="653"/>
    </location>
</feature>
<dbReference type="GO" id="GO:0008270">
    <property type="term" value="F:zinc ion binding"/>
    <property type="evidence" value="ECO:0007669"/>
    <property type="project" value="UniProtKB-KW"/>
</dbReference>
<evidence type="ECO:0000256" key="2">
    <source>
        <dbReference type="ARBA" id="ARBA00010857"/>
    </source>
</evidence>
<evidence type="ECO:0000256" key="3">
    <source>
        <dbReference type="ARBA" id="ARBA00022723"/>
    </source>
</evidence>
<feature type="compositionally biased region" description="Low complexity" evidence="14">
    <location>
        <begin position="616"/>
        <end position="634"/>
    </location>
</feature>
<evidence type="ECO:0000256" key="13">
    <source>
        <dbReference type="SAM" id="Coils"/>
    </source>
</evidence>
<evidence type="ECO:0000256" key="7">
    <source>
        <dbReference type="ARBA" id="ARBA00023015"/>
    </source>
</evidence>
<dbReference type="PROSITE" id="PS51134">
    <property type="entry name" value="ZF_TFIIB"/>
    <property type="match status" value="1"/>
</dbReference>
<name>A0A2N5S924_9BASI</name>